<accession>A0A3B1A4F8</accession>
<reference evidence="2" key="1">
    <citation type="submission" date="2018-06" db="EMBL/GenBank/DDBJ databases">
        <authorList>
            <person name="Zhirakovskaya E."/>
        </authorList>
    </citation>
    <scope>NUCLEOTIDE SEQUENCE</scope>
</reference>
<dbReference type="EMBL" id="UOFV01000218">
    <property type="protein sequence ID" value="VAX00619.1"/>
    <property type="molecule type" value="Genomic_DNA"/>
</dbReference>
<keyword evidence="1" id="KW-0472">Membrane</keyword>
<keyword evidence="1" id="KW-1133">Transmembrane helix</keyword>
<proteinExistence type="predicted"/>
<dbReference type="InterPro" id="IPR012667">
    <property type="entry name" value="CbtB_put"/>
</dbReference>
<name>A0A3B1A4F8_9ZZZZ</name>
<evidence type="ECO:0008006" key="3">
    <source>
        <dbReference type="Google" id="ProtNLM"/>
    </source>
</evidence>
<organism evidence="2">
    <name type="scientific">hydrothermal vent metagenome</name>
    <dbReference type="NCBI Taxonomy" id="652676"/>
    <lineage>
        <taxon>unclassified sequences</taxon>
        <taxon>metagenomes</taxon>
        <taxon>ecological metagenomes</taxon>
    </lineage>
</organism>
<protein>
    <recommendedName>
        <fullName evidence="3">Cobalt transporter subunit CbtB (Proposed)</fullName>
    </recommendedName>
</protein>
<dbReference type="Pfam" id="PF09489">
    <property type="entry name" value="CbtB"/>
    <property type="match status" value="1"/>
</dbReference>
<evidence type="ECO:0000313" key="2">
    <source>
        <dbReference type="EMBL" id="VAX00619.1"/>
    </source>
</evidence>
<dbReference type="AlphaFoldDB" id="A0A3B1A4F8"/>
<evidence type="ECO:0000256" key="1">
    <source>
        <dbReference type="SAM" id="Phobius"/>
    </source>
</evidence>
<feature type="transmembrane region" description="Helical" evidence="1">
    <location>
        <begin position="26"/>
        <end position="46"/>
    </location>
</feature>
<gene>
    <name evidence="2" type="ORF">MNBD_GAMMA19-288</name>
</gene>
<sequence>MHNPLNNTVPSSTTDTAQPAVGVSKYTAAALAAFVGVVLLFIAGFAETGVLHNAAHDSRHSVVFPCH</sequence>
<keyword evidence="1" id="KW-0812">Transmembrane</keyword>